<protein>
    <submittedName>
        <fullName evidence="1">Uncharacterized protein</fullName>
    </submittedName>
</protein>
<gene>
    <name evidence="1" type="ORF">SHERM_21876</name>
</gene>
<comment type="caution">
    <text evidence="1">The sequence shown here is derived from an EMBL/GenBank/DDBJ whole genome shotgun (WGS) entry which is preliminary data.</text>
</comment>
<accession>A0A9N7N5M9</accession>
<name>A0A9N7N5M9_STRHE</name>
<dbReference type="Proteomes" id="UP001153555">
    <property type="component" value="Unassembled WGS sequence"/>
</dbReference>
<proteinExistence type="predicted"/>
<dbReference type="AlphaFoldDB" id="A0A9N7N5M9"/>
<keyword evidence="2" id="KW-1185">Reference proteome</keyword>
<evidence type="ECO:0000313" key="2">
    <source>
        <dbReference type="Proteomes" id="UP001153555"/>
    </source>
</evidence>
<organism evidence="1 2">
    <name type="scientific">Striga hermonthica</name>
    <name type="common">Purple witchweed</name>
    <name type="synonym">Buchnera hermonthica</name>
    <dbReference type="NCBI Taxonomy" id="68872"/>
    <lineage>
        <taxon>Eukaryota</taxon>
        <taxon>Viridiplantae</taxon>
        <taxon>Streptophyta</taxon>
        <taxon>Embryophyta</taxon>
        <taxon>Tracheophyta</taxon>
        <taxon>Spermatophyta</taxon>
        <taxon>Magnoliopsida</taxon>
        <taxon>eudicotyledons</taxon>
        <taxon>Gunneridae</taxon>
        <taxon>Pentapetalae</taxon>
        <taxon>asterids</taxon>
        <taxon>lamiids</taxon>
        <taxon>Lamiales</taxon>
        <taxon>Orobanchaceae</taxon>
        <taxon>Buchnereae</taxon>
        <taxon>Striga</taxon>
    </lineage>
</organism>
<evidence type="ECO:0000313" key="1">
    <source>
        <dbReference type="EMBL" id="CAA0825091.1"/>
    </source>
</evidence>
<dbReference type="EMBL" id="CACSLK010026072">
    <property type="protein sequence ID" value="CAA0825091.1"/>
    <property type="molecule type" value="Genomic_DNA"/>
</dbReference>
<reference evidence="1" key="1">
    <citation type="submission" date="2019-12" db="EMBL/GenBank/DDBJ databases">
        <authorList>
            <person name="Scholes J."/>
        </authorList>
    </citation>
    <scope>NUCLEOTIDE SEQUENCE</scope>
</reference>
<dbReference type="OrthoDB" id="1897642at2759"/>
<sequence>MASPTGKPNKICPELFFLYPSTFSSETRNFRQKMVINSLRRTLLRALRPPPSSSSVQARQSYILLSLSNHSQETSTSAPFPRPNFTCTGVVCRRLSSLSEMESLGPAAIDYR</sequence>